<proteinExistence type="predicted"/>
<dbReference type="Proteomes" id="UP000767238">
    <property type="component" value="Unassembled WGS sequence"/>
</dbReference>
<reference evidence="1" key="1">
    <citation type="journal article" date="2021" name="J Fungi (Basel)">
        <title>Virulence traits and population genomics of the black yeast Aureobasidium melanogenum.</title>
        <authorList>
            <person name="Cernosa A."/>
            <person name="Sun X."/>
            <person name="Gostincar C."/>
            <person name="Fang C."/>
            <person name="Gunde-Cimerman N."/>
            <person name="Song Z."/>
        </authorList>
    </citation>
    <scope>NUCLEOTIDE SEQUENCE</scope>
    <source>
        <strain evidence="1">EXF-8016</strain>
    </source>
</reference>
<dbReference type="EMBL" id="JAHFYH010000105">
    <property type="protein sequence ID" value="KAH0212924.1"/>
    <property type="molecule type" value="Genomic_DNA"/>
</dbReference>
<gene>
    <name evidence="1" type="ORF">KCV03_g9118</name>
</gene>
<accession>A0A9P8GB34</accession>
<protein>
    <submittedName>
        <fullName evidence="1">Uncharacterized protein</fullName>
    </submittedName>
</protein>
<reference evidence="1" key="2">
    <citation type="submission" date="2021-08" db="EMBL/GenBank/DDBJ databases">
        <authorList>
            <person name="Gostincar C."/>
            <person name="Sun X."/>
            <person name="Song Z."/>
            <person name="Gunde-Cimerman N."/>
        </authorList>
    </citation>
    <scope>NUCLEOTIDE SEQUENCE</scope>
    <source>
        <strain evidence="1">EXF-8016</strain>
    </source>
</reference>
<comment type="caution">
    <text evidence="1">The sequence shown here is derived from an EMBL/GenBank/DDBJ whole genome shotgun (WGS) entry which is preliminary data.</text>
</comment>
<evidence type="ECO:0000313" key="1">
    <source>
        <dbReference type="EMBL" id="KAH0212924.1"/>
    </source>
</evidence>
<name>A0A9P8GB34_AURME</name>
<evidence type="ECO:0000313" key="2">
    <source>
        <dbReference type="Proteomes" id="UP000767238"/>
    </source>
</evidence>
<dbReference type="AlphaFoldDB" id="A0A9P8GB34"/>
<dbReference type="OrthoDB" id="10420898at2759"/>
<organism evidence="1 2">
    <name type="scientific">Aureobasidium melanogenum</name>
    <name type="common">Aureobasidium pullulans var. melanogenum</name>
    <dbReference type="NCBI Taxonomy" id="46634"/>
    <lineage>
        <taxon>Eukaryota</taxon>
        <taxon>Fungi</taxon>
        <taxon>Dikarya</taxon>
        <taxon>Ascomycota</taxon>
        <taxon>Pezizomycotina</taxon>
        <taxon>Dothideomycetes</taxon>
        <taxon>Dothideomycetidae</taxon>
        <taxon>Dothideales</taxon>
        <taxon>Saccotheciaceae</taxon>
        <taxon>Aureobasidium</taxon>
    </lineage>
</organism>
<feature type="non-terminal residue" evidence="1">
    <location>
        <position position="150"/>
    </location>
</feature>
<sequence>MPPFVLEVRDYEAEQEPFELGPLPSDFPLNGDENLEVVHFFTEYNNPLACDDNRGNRRLGSAKLWHRHQPAKRDTISENTFIFRDNNVSRLPFDLVREVYHNGHKVLKICQYPLLAIHSALLETGTCATTLSSISGLRSVLATEVSSRRQ</sequence>